<dbReference type="EMBL" id="KV460206">
    <property type="protein sequence ID" value="PQM43831.1"/>
    <property type="molecule type" value="Genomic_DNA"/>
</dbReference>
<proteinExistence type="predicted"/>
<dbReference type="GeneID" id="84234280"/>
<name>A0A2P6FGR3_9PEZI</name>
<reference evidence="3" key="2">
    <citation type="journal article" date="2018" name="Nat. Commun.">
        <title>Extreme sensitivity to ultraviolet light in the fungal pathogen causing white-nose syndrome of bats.</title>
        <authorList>
            <person name="Palmer J.M."/>
            <person name="Drees K.P."/>
            <person name="Foster J.T."/>
            <person name="Lindner D.L."/>
        </authorList>
    </citation>
    <scope>NUCLEOTIDE SEQUENCE [LARGE SCALE GENOMIC DNA]</scope>
    <source>
        <strain evidence="3">UAMH 10579</strain>
    </source>
</reference>
<feature type="compositionally biased region" description="Polar residues" evidence="1">
    <location>
        <begin position="1"/>
        <end position="11"/>
    </location>
</feature>
<dbReference type="AlphaFoldDB" id="A0A2P6FGR3"/>
<feature type="region of interest" description="Disordered" evidence="1">
    <location>
        <begin position="1"/>
        <end position="113"/>
    </location>
</feature>
<keyword evidence="3" id="KW-1185">Reference proteome</keyword>
<feature type="compositionally biased region" description="Low complexity" evidence="1">
    <location>
        <begin position="31"/>
        <end position="42"/>
    </location>
</feature>
<evidence type="ECO:0000313" key="2">
    <source>
        <dbReference type="EMBL" id="PQM43831.1"/>
    </source>
</evidence>
<sequence length="113" mass="12249">MHPAMQGTNKPDTPKRAFVGHPPSSAYLIGRLTLPQPTTTHQTPRHDKAGDRKPARRTEGSDSTGSRGDDQSPPNWKDSHRHTTRQTDRQAGNPGSQAGKAHNLTGCLPLCLP</sequence>
<evidence type="ECO:0000313" key="3">
    <source>
        <dbReference type="Proteomes" id="UP000091956"/>
    </source>
</evidence>
<organism evidence="2 3">
    <name type="scientific">Pseudogymnoascus verrucosus</name>
    <dbReference type="NCBI Taxonomy" id="342668"/>
    <lineage>
        <taxon>Eukaryota</taxon>
        <taxon>Fungi</taxon>
        <taxon>Dikarya</taxon>
        <taxon>Ascomycota</taxon>
        <taxon>Pezizomycotina</taxon>
        <taxon>Leotiomycetes</taxon>
        <taxon>Thelebolales</taxon>
        <taxon>Thelebolaceae</taxon>
        <taxon>Pseudogymnoascus</taxon>
    </lineage>
</organism>
<feature type="compositionally biased region" description="Basic and acidic residues" evidence="1">
    <location>
        <begin position="44"/>
        <end position="60"/>
    </location>
</feature>
<gene>
    <name evidence="2" type="ORF">VE01_10727</name>
</gene>
<accession>A0A2P6FGR3</accession>
<dbReference type="RefSeq" id="XP_059320163.1">
    <property type="nucleotide sequence ID" value="XM_059464180.1"/>
</dbReference>
<evidence type="ECO:0000256" key="1">
    <source>
        <dbReference type="SAM" id="MobiDB-lite"/>
    </source>
</evidence>
<reference evidence="2 3" key="1">
    <citation type="submission" date="2016-03" db="EMBL/GenBank/DDBJ databases">
        <title>Comparative genomics of Pseudogymnoascus destructans, the fungus causing white-nose syndrome of bats.</title>
        <authorList>
            <person name="Palmer J.M."/>
            <person name="Drees K.P."/>
            <person name="Foster J.T."/>
            <person name="Lindner D.L."/>
        </authorList>
    </citation>
    <scope>NUCLEOTIDE SEQUENCE [LARGE SCALE GENOMIC DNA]</scope>
    <source>
        <strain evidence="2 3">UAMH 10579</strain>
    </source>
</reference>
<protein>
    <submittedName>
        <fullName evidence="2">Uncharacterized protein</fullName>
    </submittedName>
</protein>
<dbReference type="Proteomes" id="UP000091956">
    <property type="component" value="Unassembled WGS sequence"/>
</dbReference>